<keyword evidence="1" id="KW-0472">Membrane</keyword>
<feature type="transmembrane region" description="Helical" evidence="1">
    <location>
        <begin position="215"/>
        <end position="234"/>
    </location>
</feature>
<feature type="domain" description="Acyltransferase 3" evidence="2">
    <location>
        <begin position="23"/>
        <end position="335"/>
    </location>
</feature>
<feature type="transmembrane region" description="Helical" evidence="1">
    <location>
        <begin position="26"/>
        <end position="43"/>
    </location>
</feature>
<dbReference type="RefSeq" id="WP_135202730.1">
    <property type="nucleotide sequence ID" value="NZ_SPVG01000175.1"/>
</dbReference>
<feature type="transmembrane region" description="Helical" evidence="1">
    <location>
        <begin position="97"/>
        <end position="118"/>
    </location>
</feature>
<sequence>MPSDIGQHTIAARMLETNNRASGFDYLRLILSLSVILWHSYVLSEGRDAAHALSALLLVPVRSILICFFALSGFLVAGSLLRCKTLFMFLGLRVVRIVPALFLEVTLSALLLGPLVTTVPLASYFSSQEFHAYFLNIVGVIHYTLPGVFTSNPFPNVINGQLWTIPWELECYIALSLLALFGLVGRRYGFAVVLALIQAYFLARGLLRPDSAADFVPGQALIMAFLYGVAAYVYRDWLPHSLALCAAAVALSVGLLLWQKGALLAPLPLAYLTVYLGLLNPHKVALIRSGDYSYGLYLYGFPLQQLVAHFGPAYQHWWLNFGLATVLGFGIAYISWNYVELPASRLRPHLQALEQRYLQLRARLLSALGRPRAASSRCAPTPG</sequence>
<reference evidence="3 4" key="1">
    <citation type="submission" date="2019-03" db="EMBL/GenBank/DDBJ databases">
        <title>Draft Genome Sequence of Duganella callidus sp. nov., a Novel Duganella Species Isolated from Cultivated Soil.</title>
        <authorList>
            <person name="Raths R."/>
            <person name="Peta V."/>
            <person name="Bucking H."/>
        </authorList>
    </citation>
    <scope>NUCLEOTIDE SEQUENCE [LARGE SCALE GENOMIC DNA]</scope>
    <source>
        <strain evidence="3 4">DN04</strain>
    </source>
</reference>
<keyword evidence="1" id="KW-0812">Transmembrane</keyword>
<dbReference type="PANTHER" id="PTHR23028">
    <property type="entry name" value="ACETYLTRANSFERASE"/>
    <property type="match status" value="1"/>
</dbReference>
<feature type="non-terminal residue" evidence="3">
    <location>
        <position position="383"/>
    </location>
</feature>
<evidence type="ECO:0000313" key="4">
    <source>
        <dbReference type="Proteomes" id="UP000297729"/>
    </source>
</evidence>
<accession>A0A4Y9SFX7</accession>
<organism evidence="3 4">
    <name type="scientific">Duganella callida</name>
    <dbReference type="NCBI Taxonomy" id="2561932"/>
    <lineage>
        <taxon>Bacteria</taxon>
        <taxon>Pseudomonadati</taxon>
        <taxon>Pseudomonadota</taxon>
        <taxon>Betaproteobacteria</taxon>
        <taxon>Burkholderiales</taxon>
        <taxon>Oxalobacteraceae</taxon>
        <taxon>Telluria group</taxon>
        <taxon>Duganella</taxon>
    </lineage>
</organism>
<keyword evidence="3" id="KW-0808">Transferase</keyword>
<dbReference type="GO" id="GO:0000271">
    <property type="term" value="P:polysaccharide biosynthetic process"/>
    <property type="evidence" value="ECO:0007669"/>
    <property type="project" value="TreeGrafter"/>
</dbReference>
<dbReference type="GO" id="GO:0016020">
    <property type="term" value="C:membrane"/>
    <property type="evidence" value="ECO:0007669"/>
    <property type="project" value="TreeGrafter"/>
</dbReference>
<dbReference type="OrthoDB" id="9767863at2"/>
<dbReference type="Pfam" id="PF01757">
    <property type="entry name" value="Acyl_transf_3"/>
    <property type="match status" value="1"/>
</dbReference>
<proteinExistence type="predicted"/>
<evidence type="ECO:0000256" key="1">
    <source>
        <dbReference type="SAM" id="Phobius"/>
    </source>
</evidence>
<comment type="caution">
    <text evidence="3">The sequence shown here is derived from an EMBL/GenBank/DDBJ whole genome shotgun (WGS) entry which is preliminary data.</text>
</comment>
<feature type="transmembrane region" description="Helical" evidence="1">
    <location>
        <begin position="55"/>
        <end position="77"/>
    </location>
</feature>
<dbReference type="InterPro" id="IPR002656">
    <property type="entry name" value="Acyl_transf_3_dom"/>
</dbReference>
<dbReference type="EMBL" id="SPVG01000175">
    <property type="protein sequence ID" value="TFW18989.1"/>
    <property type="molecule type" value="Genomic_DNA"/>
</dbReference>
<feature type="transmembrane region" description="Helical" evidence="1">
    <location>
        <begin position="130"/>
        <end position="149"/>
    </location>
</feature>
<dbReference type="GO" id="GO:0016747">
    <property type="term" value="F:acyltransferase activity, transferring groups other than amino-acyl groups"/>
    <property type="evidence" value="ECO:0007669"/>
    <property type="project" value="InterPro"/>
</dbReference>
<evidence type="ECO:0000313" key="3">
    <source>
        <dbReference type="EMBL" id="TFW18989.1"/>
    </source>
</evidence>
<feature type="transmembrane region" description="Helical" evidence="1">
    <location>
        <begin position="264"/>
        <end position="280"/>
    </location>
</feature>
<keyword evidence="4" id="KW-1185">Reference proteome</keyword>
<dbReference type="Proteomes" id="UP000297729">
    <property type="component" value="Unassembled WGS sequence"/>
</dbReference>
<dbReference type="AlphaFoldDB" id="A0A4Y9SFX7"/>
<gene>
    <name evidence="3" type="ORF">E4L98_16960</name>
</gene>
<dbReference type="PANTHER" id="PTHR23028:SF53">
    <property type="entry name" value="ACYL_TRANSF_3 DOMAIN-CONTAINING PROTEIN"/>
    <property type="match status" value="1"/>
</dbReference>
<feature type="transmembrane region" description="Helical" evidence="1">
    <location>
        <begin position="317"/>
        <end position="339"/>
    </location>
</feature>
<keyword evidence="1" id="KW-1133">Transmembrane helix</keyword>
<feature type="transmembrane region" description="Helical" evidence="1">
    <location>
        <begin position="241"/>
        <end position="258"/>
    </location>
</feature>
<name>A0A4Y9SFX7_9BURK</name>
<protein>
    <submittedName>
        <fullName evidence="3">Acyltransferase</fullName>
    </submittedName>
</protein>
<evidence type="ECO:0000259" key="2">
    <source>
        <dbReference type="Pfam" id="PF01757"/>
    </source>
</evidence>
<dbReference type="InterPro" id="IPR050879">
    <property type="entry name" value="Acyltransferase_3"/>
</dbReference>
<keyword evidence="3" id="KW-0012">Acyltransferase</keyword>